<evidence type="ECO:0000313" key="1">
    <source>
        <dbReference type="EMBL" id="SHJ40280.1"/>
    </source>
</evidence>
<proteinExistence type="predicted"/>
<name>A0A1M6J0T4_9BURK</name>
<dbReference type="Proteomes" id="UP000184395">
    <property type="component" value="Unassembled WGS sequence"/>
</dbReference>
<dbReference type="STRING" id="169427.SAMN05192548_1001320"/>
<organism evidence="1 2">
    <name type="scientific">Paraburkholderia terricola</name>
    <dbReference type="NCBI Taxonomy" id="169427"/>
    <lineage>
        <taxon>Bacteria</taxon>
        <taxon>Pseudomonadati</taxon>
        <taxon>Pseudomonadota</taxon>
        <taxon>Betaproteobacteria</taxon>
        <taxon>Burkholderiales</taxon>
        <taxon>Burkholderiaceae</taxon>
        <taxon>Paraburkholderia</taxon>
    </lineage>
</organism>
<dbReference type="EMBL" id="FRAB01000001">
    <property type="protein sequence ID" value="SHJ40280.1"/>
    <property type="molecule type" value="Genomic_DNA"/>
</dbReference>
<reference evidence="1 2" key="1">
    <citation type="submission" date="2016-11" db="EMBL/GenBank/DDBJ databases">
        <authorList>
            <person name="Jaros S."/>
            <person name="Januszkiewicz K."/>
            <person name="Wedrychowicz H."/>
        </authorList>
    </citation>
    <scope>NUCLEOTIDE SEQUENCE [LARGE SCALE GENOMIC DNA]</scope>
    <source>
        <strain evidence="1 2">LMG 20594</strain>
    </source>
</reference>
<accession>A0A1M6J0T4</accession>
<gene>
    <name evidence="1" type="ORF">SAMN05192548_1001320</name>
</gene>
<dbReference type="OrthoDB" id="9095896at2"/>
<dbReference type="AlphaFoldDB" id="A0A1M6J0T4"/>
<protein>
    <submittedName>
        <fullName evidence="1">Uncharacterized protein</fullName>
    </submittedName>
</protein>
<sequence>MEKIPDKQPPSGHLTDVHEFEKNRLSTLNEQLVQAEQWIDRRSREMVAAYGLAAAQARHGERIEEDLELVATVLFLLREDHPDFLHGQHNVVTRIDIPILPATRGAENVGHADVRTASPFPDLSVKCCSLFVNLYERALQGDTAKLLSIGALCINVVLAQQQLRSW</sequence>
<dbReference type="RefSeq" id="WP_073426896.1">
    <property type="nucleotide sequence ID" value="NZ_CADFGY010000003.1"/>
</dbReference>
<evidence type="ECO:0000313" key="2">
    <source>
        <dbReference type="Proteomes" id="UP000184395"/>
    </source>
</evidence>